<feature type="domain" description="SnoaL-like" evidence="1">
    <location>
        <begin position="5"/>
        <end position="129"/>
    </location>
</feature>
<dbReference type="GO" id="GO:0051213">
    <property type="term" value="F:dioxygenase activity"/>
    <property type="evidence" value="ECO:0007669"/>
    <property type="project" value="UniProtKB-KW"/>
</dbReference>
<dbReference type="EMBL" id="JACHWY010000003">
    <property type="protein sequence ID" value="MBB3048352.1"/>
    <property type="molecule type" value="Genomic_DNA"/>
</dbReference>
<dbReference type="RefSeq" id="WP_183411143.1">
    <property type="nucleotide sequence ID" value="NZ_JACHWY010000003.1"/>
</dbReference>
<proteinExistence type="predicted"/>
<keyword evidence="2" id="KW-0560">Oxidoreductase</keyword>
<dbReference type="Gene3D" id="3.10.450.50">
    <property type="match status" value="1"/>
</dbReference>
<dbReference type="InterPro" id="IPR037401">
    <property type="entry name" value="SnoaL-like"/>
</dbReference>
<accession>A0A7W4W6H8</accession>
<keyword evidence="2" id="KW-0223">Dioxygenase</keyword>
<dbReference type="AlphaFoldDB" id="A0A7W4W6H8"/>
<reference evidence="2 3" key="1">
    <citation type="submission" date="2020-08" db="EMBL/GenBank/DDBJ databases">
        <title>Genomic Encyclopedia of Type Strains, Phase III (KMG-III): the genomes of soil and plant-associated and newly described type strains.</title>
        <authorList>
            <person name="Whitman W."/>
        </authorList>
    </citation>
    <scope>NUCLEOTIDE SEQUENCE [LARGE SCALE GENOMIC DNA]</scope>
    <source>
        <strain evidence="2 3">CECT 8654</strain>
    </source>
</reference>
<organism evidence="2 3">
    <name type="scientific">Litorivivens lipolytica</name>
    <dbReference type="NCBI Taxonomy" id="1524264"/>
    <lineage>
        <taxon>Bacteria</taxon>
        <taxon>Pseudomonadati</taxon>
        <taxon>Pseudomonadota</taxon>
        <taxon>Gammaproteobacteria</taxon>
        <taxon>Litorivivens</taxon>
    </lineage>
</organism>
<comment type="caution">
    <text evidence="2">The sequence shown here is derived from an EMBL/GenBank/DDBJ whole genome shotgun (WGS) entry which is preliminary data.</text>
</comment>
<dbReference type="Pfam" id="PF13577">
    <property type="entry name" value="SnoaL_4"/>
    <property type="match status" value="1"/>
</dbReference>
<dbReference type="Proteomes" id="UP000537130">
    <property type="component" value="Unassembled WGS sequence"/>
</dbReference>
<sequence length="176" mass="20264">MSLETLLAKDAIRDLVLRYCRAIDRRDYGALAALYHEDATDDHSPMYCGSAAGYLEWLPSMLETMTVTSHMVQNHLIEVDGQRAEGEVVMVSYHLTQDENGNDIEIIIGGRYLDKYECRDGVWRFSHRKIVMDWNQIQESTCQWDSPMVEGTPVGSRCEQDPAHTFFDLLRFSRSH</sequence>
<name>A0A7W4W6H8_9GAMM</name>
<evidence type="ECO:0000313" key="2">
    <source>
        <dbReference type="EMBL" id="MBB3048352.1"/>
    </source>
</evidence>
<gene>
    <name evidence="2" type="ORF">FHR99_002626</name>
</gene>
<evidence type="ECO:0000259" key="1">
    <source>
        <dbReference type="Pfam" id="PF13577"/>
    </source>
</evidence>
<dbReference type="InterPro" id="IPR032710">
    <property type="entry name" value="NTF2-like_dom_sf"/>
</dbReference>
<keyword evidence="3" id="KW-1185">Reference proteome</keyword>
<protein>
    <submittedName>
        <fullName evidence="2">3-phenylpropionate/cinnamic acid dioxygenase small subunit</fullName>
    </submittedName>
</protein>
<dbReference type="SUPFAM" id="SSF54427">
    <property type="entry name" value="NTF2-like"/>
    <property type="match status" value="1"/>
</dbReference>
<dbReference type="CDD" id="cd00531">
    <property type="entry name" value="NTF2_like"/>
    <property type="match status" value="1"/>
</dbReference>
<evidence type="ECO:0000313" key="3">
    <source>
        <dbReference type="Proteomes" id="UP000537130"/>
    </source>
</evidence>